<keyword evidence="2" id="KW-0472">Membrane</keyword>
<protein>
    <submittedName>
        <fullName evidence="3">Uncharacterized protein</fullName>
    </submittedName>
</protein>
<gene>
    <name evidence="3" type="ORF">O6P43_028564</name>
</gene>
<reference evidence="3" key="1">
    <citation type="journal article" date="2023" name="Science">
        <title>Elucidation of the pathway for biosynthesis of saponin adjuvants from the soapbark tree.</title>
        <authorList>
            <person name="Reed J."/>
            <person name="Orme A."/>
            <person name="El-Demerdash A."/>
            <person name="Owen C."/>
            <person name="Martin L.B.B."/>
            <person name="Misra R.C."/>
            <person name="Kikuchi S."/>
            <person name="Rejzek M."/>
            <person name="Martin A.C."/>
            <person name="Harkess A."/>
            <person name="Leebens-Mack J."/>
            <person name="Louveau T."/>
            <person name="Stephenson M.J."/>
            <person name="Osbourn A."/>
        </authorList>
    </citation>
    <scope>NUCLEOTIDE SEQUENCE</scope>
    <source>
        <strain evidence="3">S10</strain>
    </source>
</reference>
<proteinExistence type="predicted"/>
<organism evidence="3 4">
    <name type="scientific">Quillaja saponaria</name>
    <name type="common">Soap bark tree</name>
    <dbReference type="NCBI Taxonomy" id="32244"/>
    <lineage>
        <taxon>Eukaryota</taxon>
        <taxon>Viridiplantae</taxon>
        <taxon>Streptophyta</taxon>
        <taxon>Embryophyta</taxon>
        <taxon>Tracheophyta</taxon>
        <taxon>Spermatophyta</taxon>
        <taxon>Magnoliopsida</taxon>
        <taxon>eudicotyledons</taxon>
        <taxon>Gunneridae</taxon>
        <taxon>Pentapetalae</taxon>
        <taxon>rosids</taxon>
        <taxon>fabids</taxon>
        <taxon>Fabales</taxon>
        <taxon>Quillajaceae</taxon>
        <taxon>Quillaja</taxon>
    </lineage>
</organism>
<feature type="compositionally biased region" description="Basic and acidic residues" evidence="1">
    <location>
        <begin position="1"/>
        <end position="13"/>
    </location>
</feature>
<evidence type="ECO:0000313" key="3">
    <source>
        <dbReference type="EMBL" id="KAJ7948034.1"/>
    </source>
</evidence>
<accession>A0AAD7KY40</accession>
<keyword evidence="4" id="KW-1185">Reference proteome</keyword>
<evidence type="ECO:0000256" key="1">
    <source>
        <dbReference type="SAM" id="MobiDB-lite"/>
    </source>
</evidence>
<evidence type="ECO:0000313" key="4">
    <source>
        <dbReference type="Proteomes" id="UP001163823"/>
    </source>
</evidence>
<dbReference type="Proteomes" id="UP001163823">
    <property type="component" value="Chromosome 12"/>
</dbReference>
<dbReference type="EMBL" id="JARAOO010000012">
    <property type="protein sequence ID" value="KAJ7948034.1"/>
    <property type="molecule type" value="Genomic_DNA"/>
</dbReference>
<comment type="caution">
    <text evidence="3">The sequence shown here is derived from an EMBL/GenBank/DDBJ whole genome shotgun (WGS) entry which is preliminary data.</text>
</comment>
<feature type="transmembrane region" description="Helical" evidence="2">
    <location>
        <begin position="60"/>
        <end position="84"/>
    </location>
</feature>
<name>A0AAD7KY40_QUISA</name>
<evidence type="ECO:0000256" key="2">
    <source>
        <dbReference type="SAM" id="Phobius"/>
    </source>
</evidence>
<feature type="region of interest" description="Disordered" evidence="1">
    <location>
        <begin position="1"/>
        <end position="24"/>
    </location>
</feature>
<dbReference type="KEGG" id="qsa:O6P43_028564"/>
<keyword evidence="2" id="KW-1133">Transmembrane helix</keyword>
<dbReference type="AlphaFoldDB" id="A0AAD7KY40"/>
<keyword evidence="2" id="KW-0812">Transmembrane</keyword>
<sequence>MLFQKEMHEDRNSMHKSRQPQGKMEVFESRNKNYSVGDHLRNSKQSCRSMFSVKTINHKLVFVLASMTLIVLLLSLCVDIGTYYEKYWFLL</sequence>